<reference evidence="2 3" key="1">
    <citation type="submission" date="2014-02" db="EMBL/GenBank/DDBJ databases">
        <title>The genome sequence of Colletotrichum salicis CBS 607.94.</title>
        <authorList>
            <person name="Baroncelli R."/>
            <person name="Thon M.R."/>
        </authorList>
    </citation>
    <scope>NUCLEOTIDE SEQUENCE [LARGE SCALE GENOMIC DNA]</scope>
    <source>
        <strain evidence="2 3">CBS 607.94</strain>
    </source>
</reference>
<accession>A0A135V8N3</accession>
<evidence type="ECO:0000256" key="1">
    <source>
        <dbReference type="SAM" id="MobiDB-lite"/>
    </source>
</evidence>
<organism evidence="2 3">
    <name type="scientific">Colletotrichum salicis</name>
    <dbReference type="NCBI Taxonomy" id="1209931"/>
    <lineage>
        <taxon>Eukaryota</taxon>
        <taxon>Fungi</taxon>
        <taxon>Dikarya</taxon>
        <taxon>Ascomycota</taxon>
        <taxon>Pezizomycotina</taxon>
        <taxon>Sordariomycetes</taxon>
        <taxon>Hypocreomycetidae</taxon>
        <taxon>Glomerellales</taxon>
        <taxon>Glomerellaceae</taxon>
        <taxon>Colletotrichum</taxon>
        <taxon>Colletotrichum acutatum species complex</taxon>
    </lineage>
</organism>
<gene>
    <name evidence="2" type="ORF">CSAL01_01461</name>
</gene>
<protein>
    <submittedName>
        <fullName evidence="2">Uncharacterized protein</fullName>
    </submittedName>
</protein>
<proteinExistence type="predicted"/>
<dbReference type="Proteomes" id="UP000070121">
    <property type="component" value="Unassembled WGS sequence"/>
</dbReference>
<evidence type="ECO:0000313" key="3">
    <source>
        <dbReference type="Proteomes" id="UP000070121"/>
    </source>
</evidence>
<name>A0A135V8N3_9PEZI</name>
<sequence>MVLPDLDYLGREPTFGEETVAGSPMSRDSDSGESTLQPARDEYYCAIRVPKWDRVISDGLLEHYLQALSRCYTWRVLNEEDERRDADDLNGQQDEDVIMTDAPPIESDEGGIVDFNRYLEEIVSIIRRIEQLRIAPHQQGFPENAQVGEISEDVKMTNSDW</sequence>
<dbReference type="OrthoDB" id="10478521at2759"/>
<evidence type="ECO:0000313" key="2">
    <source>
        <dbReference type="EMBL" id="KXH69099.1"/>
    </source>
</evidence>
<dbReference type="AlphaFoldDB" id="A0A135V8N3"/>
<feature type="region of interest" description="Disordered" evidence="1">
    <location>
        <begin position="1"/>
        <end position="36"/>
    </location>
</feature>
<dbReference type="EMBL" id="JFFI01000164">
    <property type="protein sequence ID" value="KXH69099.1"/>
    <property type="molecule type" value="Genomic_DNA"/>
</dbReference>
<keyword evidence="3" id="KW-1185">Reference proteome</keyword>
<comment type="caution">
    <text evidence="2">The sequence shown here is derived from an EMBL/GenBank/DDBJ whole genome shotgun (WGS) entry which is preliminary data.</text>
</comment>